<name>A0AAX6GJ33_IRIPA</name>
<reference evidence="3" key="2">
    <citation type="submission" date="2023-04" db="EMBL/GenBank/DDBJ databases">
        <authorList>
            <person name="Bruccoleri R.E."/>
            <person name="Oakeley E.J."/>
            <person name="Faust A.-M."/>
            <person name="Dessus-Babus S."/>
            <person name="Altorfer M."/>
            <person name="Burckhardt D."/>
            <person name="Oertli M."/>
            <person name="Naumann U."/>
            <person name="Petersen F."/>
            <person name="Wong J."/>
        </authorList>
    </citation>
    <scope>NUCLEOTIDE SEQUENCE</scope>
    <source>
        <strain evidence="3">GSM-AAB239-AS_SAM_17_03QT</strain>
        <tissue evidence="3">Leaf</tissue>
    </source>
</reference>
<dbReference type="EMBL" id="JANAVB010018995">
    <property type="protein sequence ID" value="KAJ6828739.1"/>
    <property type="molecule type" value="Genomic_DNA"/>
</dbReference>
<reference evidence="3" key="1">
    <citation type="journal article" date="2023" name="GigaByte">
        <title>Genome assembly of the bearded iris, Iris pallida Lam.</title>
        <authorList>
            <person name="Bruccoleri R.E."/>
            <person name="Oakeley E.J."/>
            <person name="Faust A.M.E."/>
            <person name="Altorfer M."/>
            <person name="Dessus-Babus S."/>
            <person name="Burckhardt D."/>
            <person name="Oertli M."/>
            <person name="Naumann U."/>
            <person name="Petersen F."/>
            <person name="Wong J."/>
        </authorList>
    </citation>
    <scope>NUCLEOTIDE SEQUENCE</scope>
    <source>
        <strain evidence="3">GSM-AAB239-AS_SAM_17_03QT</strain>
    </source>
</reference>
<proteinExistence type="predicted"/>
<protein>
    <submittedName>
        <fullName evidence="3">Uncharacterized protein</fullName>
    </submittedName>
</protein>
<gene>
    <name evidence="2" type="ORF">M6B38_199110</name>
    <name evidence="3" type="ORF">M6B38_360835</name>
</gene>
<organism evidence="3 4">
    <name type="scientific">Iris pallida</name>
    <name type="common">Sweet iris</name>
    <dbReference type="NCBI Taxonomy" id="29817"/>
    <lineage>
        <taxon>Eukaryota</taxon>
        <taxon>Viridiplantae</taxon>
        <taxon>Streptophyta</taxon>
        <taxon>Embryophyta</taxon>
        <taxon>Tracheophyta</taxon>
        <taxon>Spermatophyta</taxon>
        <taxon>Magnoliopsida</taxon>
        <taxon>Liliopsida</taxon>
        <taxon>Asparagales</taxon>
        <taxon>Iridaceae</taxon>
        <taxon>Iridoideae</taxon>
        <taxon>Irideae</taxon>
        <taxon>Iris</taxon>
    </lineage>
</organism>
<evidence type="ECO:0000313" key="2">
    <source>
        <dbReference type="EMBL" id="KAJ6801321.1"/>
    </source>
</evidence>
<keyword evidence="4" id="KW-1185">Reference proteome</keyword>
<comment type="caution">
    <text evidence="3">The sequence shown here is derived from an EMBL/GenBank/DDBJ whole genome shotgun (WGS) entry which is preliminary data.</text>
</comment>
<evidence type="ECO:0000313" key="4">
    <source>
        <dbReference type="Proteomes" id="UP001140949"/>
    </source>
</evidence>
<dbReference type="EMBL" id="JANAVB010038074">
    <property type="protein sequence ID" value="KAJ6801321.1"/>
    <property type="molecule type" value="Genomic_DNA"/>
</dbReference>
<sequence>MDQDKLDQGDGVMGSSQTAGRLSQMGFEEKKSAVHAEMERMSQLPANSSYASHRMRVLKKILHLVSIERTISEEEELELLFAGLSM</sequence>
<dbReference type="AlphaFoldDB" id="A0AAX6GJ33"/>
<accession>A0AAX6GJ33</accession>
<feature type="region of interest" description="Disordered" evidence="1">
    <location>
        <begin position="1"/>
        <end position="26"/>
    </location>
</feature>
<dbReference type="Proteomes" id="UP001140949">
    <property type="component" value="Unassembled WGS sequence"/>
</dbReference>
<evidence type="ECO:0000256" key="1">
    <source>
        <dbReference type="SAM" id="MobiDB-lite"/>
    </source>
</evidence>
<evidence type="ECO:0000313" key="3">
    <source>
        <dbReference type="EMBL" id="KAJ6828739.1"/>
    </source>
</evidence>